<dbReference type="GO" id="GO:0008441">
    <property type="term" value="F:3'(2'),5'-bisphosphate nucleotidase activity"/>
    <property type="evidence" value="ECO:0007669"/>
    <property type="project" value="UniProtKB-UniRule"/>
</dbReference>
<keyword evidence="7 9" id="KW-0460">Magnesium</keyword>
<dbReference type="OrthoDB" id="9772456at2"/>
<dbReference type="STRING" id="1524460.IX84_00570"/>
<dbReference type="InterPro" id="IPR050725">
    <property type="entry name" value="CysQ/Inositol_MonoPase"/>
</dbReference>
<comment type="caution">
    <text evidence="11">The sequence shown here is derived from an EMBL/GenBank/DDBJ whole genome shotgun (WGS) entry which is preliminary data.</text>
</comment>
<dbReference type="PANTHER" id="PTHR43028:SF5">
    <property type="entry name" value="3'(2'),5'-BISPHOSPHATE NUCLEOTIDASE 1"/>
    <property type="match status" value="1"/>
</dbReference>
<feature type="binding site" evidence="10">
    <location>
        <position position="215"/>
    </location>
    <ligand>
        <name>Mg(2+)</name>
        <dbReference type="ChEBI" id="CHEBI:18420"/>
        <label>1</label>
        <note>catalytic</note>
    </ligand>
</feature>
<dbReference type="GO" id="GO:0050427">
    <property type="term" value="P:3'-phosphoadenosine 5'-phosphosulfate metabolic process"/>
    <property type="evidence" value="ECO:0007669"/>
    <property type="project" value="TreeGrafter"/>
</dbReference>
<dbReference type="GO" id="GO:0000287">
    <property type="term" value="F:magnesium ion binding"/>
    <property type="evidence" value="ECO:0007669"/>
    <property type="project" value="UniProtKB-UniRule"/>
</dbReference>
<dbReference type="EMBL" id="JPOS01000002">
    <property type="protein sequence ID" value="KGE89839.1"/>
    <property type="molecule type" value="Genomic_DNA"/>
</dbReference>
<dbReference type="AlphaFoldDB" id="A0A098SBJ1"/>
<keyword evidence="5 9" id="KW-0479">Metal-binding</keyword>
<dbReference type="RefSeq" id="WP_044215639.1">
    <property type="nucleotide sequence ID" value="NZ_CAKZLC010000265.1"/>
</dbReference>
<dbReference type="PANTHER" id="PTHR43028">
    <property type="entry name" value="3'(2'),5'-BISPHOSPHATE NUCLEOTIDASE 1"/>
    <property type="match status" value="1"/>
</dbReference>
<dbReference type="PROSITE" id="PS00629">
    <property type="entry name" value="IMP_1"/>
    <property type="match status" value="1"/>
</dbReference>
<dbReference type="GO" id="GO:0046854">
    <property type="term" value="P:phosphatidylinositol phosphate biosynthetic process"/>
    <property type="evidence" value="ECO:0007669"/>
    <property type="project" value="InterPro"/>
</dbReference>
<evidence type="ECO:0000256" key="9">
    <source>
        <dbReference type="HAMAP-Rule" id="MF_02095"/>
    </source>
</evidence>
<dbReference type="SUPFAM" id="SSF56655">
    <property type="entry name" value="Carbohydrate phosphatase"/>
    <property type="match status" value="1"/>
</dbReference>
<feature type="binding site" evidence="9">
    <location>
        <position position="68"/>
    </location>
    <ligand>
        <name>substrate</name>
    </ligand>
</feature>
<keyword evidence="3 9" id="KW-1003">Cell membrane</keyword>
<evidence type="ECO:0000313" key="12">
    <source>
        <dbReference type="Proteomes" id="UP000029736"/>
    </source>
</evidence>
<proteinExistence type="inferred from homology"/>
<reference evidence="11 12" key="1">
    <citation type="journal article" date="2014" name="Int. J. Syst. Evol. Microbiol.">
        <title>Phaeodactylibacter xiamenensis gen. nov., sp. nov., a member of the family Saprospiraceae isolated from the marine alga Phaeodactylum tricornutum.</title>
        <authorList>
            <person name="Chen Z.Jr."/>
            <person name="Lei X."/>
            <person name="Lai Q."/>
            <person name="Li Y."/>
            <person name="Zhang B."/>
            <person name="Zhang J."/>
            <person name="Zhang H."/>
            <person name="Yang L."/>
            <person name="Zheng W."/>
            <person name="Tian Y."/>
            <person name="Yu Z."/>
            <person name="Xu H.Jr."/>
            <person name="Zheng T."/>
        </authorList>
    </citation>
    <scope>NUCLEOTIDE SEQUENCE [LARGE SCALE GENOMIC DNA]</scope>
    <source>
        <strain evidence="11 12">KD52</strain>
    </source>
</reference>
<dbReference type="PRINTS" id="PR00377">
    <property type="entry name" value="IMPHPHTASES"/>
</dbReference>
<evidence type="ECO:0000256" key="5">
    <source>
        <dbReference type="ARBA" id="ARBA00022723"/>
    </source>
</evidence>
<keyword evidence="8 9" id="KW-0472">Membrane</keyword>
<keyword evidence="12" id="KW-1185">Reference proteome</keyword>
<feature type="binding site" evidence="9">
    <location>
        <position position="88"/>
    </location>
    <ligand>
        <name>Mg(2+)</name>
        <dbReference type="ChEBI" id="CHEBI:18420"/>
        <label>2</label>
    </ligand>
</feature>
<dbReference type="InterPro" id="IPR000760">
    <property type="entry name" value="Inositol_monophosphatase-like"/>
</dbReference>
<feature type="binding site" evidence="9">
    <location>
        <position position="215"/>
    </location>
    <ligand>
        <name>substrate</name>
    </ligand>
</feature>
<dbReference type="GO" id="GO:0000103">
    <property type="term" value="P:sulfate assimilation"/>
    <property type="evidence" value="ECO:0007669"/>
    <property type="project" value="TreeGrafter"/>
</dbReference>
<dbReference type="NCBIfam" id="TIGR01331">
    <property type="entry name" value="bisphos_cysQ"/>
    <property type="match status" value="1"/>
</dbReference>
<evidence type="ECO:0000256" key="1">
    <source>
        <dbReference type="ARBA" id="ARBA00001625"/>
    </source>
</evidence>
<dbReference type="GO" id="GO:0005886">
    <property type="term" value="C:plasma membrane"/>
    <property type="evidence" value="ECO:0007669"/>
    <property type="project" value="UniProtKB-SubCell"/>
</dbReference>
<comment type="function">
    <text evidence="9">Converts adenosine-3',5'-bisphosphate (PAP) to AMP.</text>
</comment>
<dbReference type="InterPro" id="IPR020583">
    <property type="entry name" value="Inositol_monoP_metal-BS"/>
</dbReference>
<feature type="binding site" evidence="9">
    <location>
        <position position="90"/>
    </location>
    <ligand>
        <name>Mg(2+)</name>
        <dbReference type="ChEBI" id="CHEBI:18420"/>
        <label>1</label>
    </ligand>
</feature>
<dbReference type="InterPro" id="IPR020550">
    <property type="entry name" value="Inositol_monophosphatase_CS"/>
</dbReference>
<keyword evidence="4" id="KW-0997">Cell inner membrane</keyword>
<evidence type="ECO:0000313" key="11">
    <source>
        <dbReference type="EMBL" id="KGE89839.1"/>
    </source>
</evidence>
<dbReference type="Gene3D" id="3.30.540.10">
    <property type="entry name" value="Fructose-1,6-Bisphosphatase, subunit A, domain 1"/>
    <property type="match status" value="1"/>
</dbReference>
<evidence type="ECO:0000256" key="10">
    <source>
        <dbReference type="PIRSR" id="PIRSR600760-2"/>
    </source>
</evidence>
<feature type="binding site" evidence="10">
    <location>
        <position position="88"/>
    </location>
    <ligand>
        <name>Mg(2+)</name>
        <dbReference type="ChEBI" id="CHEBI:18420"/>
        <label>1</label>
        <note>catalytic</note>
    </ligand>
</feature>
<dbReference type="InterPro" id="IPR006240">
    <property type="entry name" value="CysQ"/>
</dbReference>
<comment type="cofactor">
    <cofactor evidence="9 10">
        <name>Mg(2+)</name>
        <dbReference type="ChEBI" id="CHEBI:18420"/>
    </cofactor>
</comment>
<dbReference type="CDD" id="cd01638">
    <property type="entry name" value="CysQ"/>
    <property type="match status" value="1"/>
</dbReference>
<dbReference type="EC" id="3.1.3.7" evidence="9"/>
<dbReference type="HAMAP" id="MF_02095">
    <property type="entry name" value="CysQ"/>
    <property type="match status" value="1"/>
</dbReference>
<dbReference type="PROSITE" id="PS00630">
    <property type="entry name" value="IMP_2"/>
    <property type="match status" value="1"/>
</dbReference>
<feature type="binding site" evidence="10">
    <location>
        <position position="90"/>
    </location>
    <ligand>
        <name>Mg(2+)</name>
        <dbReference type="ChEBI" id="CHEBI:18420"/>
        <label>2</label>
    </ligand>
</feature>
<comment type="similarity">
    <text evidence="2 9">Belongs to the inositol monophosphatase superfamily. CysQ family.</text>
</comment>
<accession>A0A098SBJ1</accession>
<comment type="catalytic activity">
    <reaction evidence="1 9">
        <text>adenosine 3',5'-bisphosphate + H2O = AMP + phosphate</text>
        <dbReference type="Rhea" id="RHEA:10040"/>
        <dbReference type="ChEBI" id="CHEBI:15377"/>
        <dbReference type="ChEBI" id="CHEBI:43474"/>
        <dbReference type="ChEBI" id="CHEBI:58343"/>
        <dbReference type="ChEBI" id="CHEBI:456215"/>
        <dbReference type="EC" id="3.1.3.7"/>
    </reaction>
</comment>
<feature type="binding site" evidence="9">
    <location>
        <begin position="90"/>
        <end position="93"/>
    </location>
    <ligand>
        <name>substrate</name>
    </ligand>
</feature>
<dbReference type="Gene3D" id="3.40.190.80">
    <property type="match status" value="1"/>
</dbReference>
<evidence type="ECO:0000256" key="3">
    <source>
        <dbReference type="ARBA" id="ARBA00022475"/>
    </source>
</evidence>
<comment type="subcellular location">
    <subcellularLocation>
        <location evidence="9">Cell membrane</location>
        <topology evidence="9">Peripheral membrane protein</topology>
        <orientation evidence="9">Cytoplasmic side</orientation>
    </subcellularLocation>
</comment>
<organism evidence="11 12">
    <name type="scientific">Phaeodactylibacter xiamenensis</name>
    <dbReference type="NCBI Taxonomy" id="1524460"/>
    <lineage>
        <taxon>Bacteria</taxon>
        <taxon>Pseudomonadati</taxon>
        <taxon>Bacteroidota</taxon>
        <taxon>Saprospiria</taxon>
        <taxon>Saprospirales</taxon>
        <taxon>Haliscomenobacteraceae</taxon>
        <taxon>Phaeodactylibacter</taxon>
    </lineage>
</organism>
<sequence length="259" mass="28602">MDKKELAQEVVQIARHAGAAIMAIYSKKDLGVELKADESPLTLADQAANEVICRALEKLSVQYPIISEENKAVPYETRKNYDYHWLVDPLDGTKEFIKRNGEFTVNIALIHAGKPVMGVVYVPCFDETYWGAEGVGAFLEANGKTTRLEVPAFKLADEGLNVVCSRSHLNDDTQAFVDKLKNPSLVPTGSSLKFLIIAKGEAHVYPRLGPTMEWDTAAAQAVLEQAGGSVIDEETKQPLRYNKENLLNPYFIAYGGLQQ</sequence>
<dbReference type="FunFam" id="3.30.540.10:FF:000007">
    <property type="entry name" value="3'(2'),5'-bisphosphate nucleotidase CysQ"/>
    <property type="match status" value="1"/>
</dbReference>
<feature type="binding site" evidence="9">
    <location>
        <position position="68"/>
    </location>
    <ligand>
        <name>Mg(2+)</name>
        <dbReference type="ChEBI" id="CHEBI:18420"/>
        <label>1</label>
    </ligand>
</feature>
<keyword evidence="6 9" id="KW-0378">Hydrolase</keyword>
<evidence type="ECO:0000256" key="8">
    <source>
        <dbReference type="ARBA" id="ARBA00023136"/>
    </source>
</evidence>
<dbReference type="Pfam" id="PF00459">
    <property type="entry name" value="Inositol_P"/>
    <property type="match status" value="1"/>
</dbReference>
<evidence type="ECO:0000256" key="7">
    <source>
        <dbReference type="ARBA" id="ARBA00022842"/>
    </source>
</evidence>
<protein>
    <recommendedName>
        <fullName evidence="9">3'(2'),5'-bisphosphate nucleotidase CysQ</fullName>
        <ecNumber evidence="9">3.1.3.7</ecNumber>
    </recommendedName>
    <alternativeName>
        <fullName evidence="9">3'(2'),5-bisphosphonucleoside 3'(2')-phosphohydrolase</fullName>
    </alternativeName>
    <alternativeName>
        <fullName evidence="9">3'-phosphoadenosine 5'-phosphate phosphatase</fullName>
        <shortName evidence="9">PAP phosphatase</shortName>
    </alternativeName>
</protein>
<evidence type="ECO:0000256" key="4">
    <source>
        <dbReference type="ARBA" id="ARBA00022519"/>
    </source>
</evidence>
<evidence type="ECO:0000256" key="2">
    <source>
        <dbReference type="ARBA" id="ARBA00005289"/>
    </source>
</evidence>
<feature type="binding site" evidence="10">
    <location>
        <position position="91"/>
    </location>
    <ligand>
        <name>Mg(2+)</name>
        <dbReference type="ChEBI" id="CHEBI:18420"/>
        <label>1</label>
        <note>catalytic</note>
    </ligand>
</feature>
<feature type="binding site" evidence="9">
    <location>
        <position position="91"/>
    </location>
    <ligand>
        <name>Mg(2+)</name>
        <dbReference type="ChEBI" id="CHEBI:18420"/>
        <label>2</label>
    </ligand>
</feature>
<name>A0A098SBJ1_9BACT</name>
<dbReference type="Proteomes" id="UP000029736">
    <property type="component" value="Unassembled WGS sequence"/>
</dbReference>
<feature type="binding site" evidence="10">
    <location>
        <position position="68"/>
    </location>
    <ligand>
        <name>Mg(2+)</name>
        <dbReference type="ChEBI" id="CHEBI:18420"/>
        <label>1</label>
        <note>catalytic</note>
    </ligand>
</feature>
<gene>
    <name evidence="9" type="primary">cysQ</name>
    <name evidence="11" type="ORF">IX84_00570</name>
</gene>
<feature type="binding site" evidence="9">
    <location>
        <position position="88"/>
    </location>
    <ligand>
        <name>Mg(2+)</name>
        <dbReference type="ChEBI" id="CHEBI:18420"/>
        <label>1</label>
    </ligand>
</feature>
<feature type="binding site" evidence="9">
    <location>
        <position position="215"/>
    </location>
    <ligand>
        <name>Mg(2+)</name>
        <dbReference type="ChEBI" id="CHEBI:18420"/>
        <label>2</label>
    </ligand>
</feature>
<evidence type="ECO:0000256" key="6">
    <source>
        <dbReference type="ARBA" id="ARBA00022801"/>
    </source>
</evidence>